<feature type="compositionally biased region" description="Polar residues" evidence="2">
    <location>
        <begin position="1"/>
        <end position="10"/>
    </location>
</feature>
<dbReference type="InParanoid" id="A0A6P3ENB6"/>
<dbReference type="GO" id="GO:0030170">
    <property type="term" value="F:pyridoxal phosphate binding"/>
    <property type="evidence" value="ECO:0007669"/>
    <property type="project" value="InterPro"/>
</dbReference>
<dbReference type="PRINTS" id="PR00753">
    <property type="entry name" value="ACCSYNTHASE"/>
</dbReference>
<dbReference type="InterPro" id="IPR050478">
    <property type="entry name" value="Ethylene_sulfur-biosynth"/>
</dbReference>
<dbReference type="Gene3D" id="3.90.1150.10">
    <property type="entry name" value="Aspartate Aminotransferase, domain 1"/>
    <property type="match status" value="1"/>
</dbReference>
<dbReference type="GeneID" id="101561074"/>
<evidence type="ECO:0000256" key="1">
    <source>
        <dbReference type="ARBA" id="ARBA00022898"/>
    </source>
</evidence>
<evidence type="ECO:0000313" key="5">
    <source>
        <dbReference type="RefSeq" id="XP_004627351.1"/>
    </source>
</evidence>
<feature type="region of interest" description="Disordered" evidence="2">
    <location>
        <begin position="464"/>
        <end position="484"/>
    </location>
</feature>
<sequence length="484" mass="54683">MSSESNQDASGVNHDLSPRQHDQPPSRWQDSEATFLSPNLANRGIDICTLYNSNFQDNEAYHNDKYQQSSNTLGFFNLGISENKLCNDLVAHRLCQSGMSYVEDIQLQYSSPRGHPFLRDAVARFLTTFCRAPQCLSLENVVVLNGCSAIFSALAMVLCDPGDCFLVPTPFFSGFIFGAKLCANVELMPIHLETEITDEDTLPFQLTVGKLEQALLEAKTQCKKVKGLLLPNPQNATGHVYSQESLKEFLEFAKRNDLHVVVDEVYMLSVFDDSVQFHSVLSLERLPDPQKTYVIWSISKDFGLGLGALYTPNEDVAFAVSPFSYLHSISGIVQYHLRCLLRDRDWIDRIYLPAVHSRLRTAHAYVITTLRELEVVHNFKIFFHSRSCGLYLWINLKNLLEPCTFEEELVLYRRFLDHKLILSRGQSYLLKEPGWFRLCFAENHQQLTGEKEAAGLIRAPRPLARTTLPAPGTRGGASRGAARP</sequence>
<feature type="region of interest" description="Disordered" evidence="2">
    <location>
        <begin position="1"/>
        <end position="31"/>
    </location>
</feature>
<organism evidence="4 5">
    <name type="scientific">Octodon degus</name>
    <name type="common">Degu</name>
    <name type="synonym">Sciurus degus</name>
    <dbReference type="NCBI Taxonomy" id="10160"/>
    <lineage>
        <taxon>Eukaryota</taxon>
        <taxon>Metazoa</taxon>
        <taxon>Chordata</taxon>
        <taxon>Craniata</taxon>
        <taxon>Vertebrata</taxon>
        <taxon>Euteleostomi</taxon>
        <taxon>Mammalia</taxon>
        <taxon>Eutheria</taxon>
        <taxon>Euarchontoglires</taxon>
        <taxon>Glires</taxon>
        <taxon>Rodentia</taxon>
        <taxon>Hystricomorpha</taxon>
        <taxon>Octodontidae</taxon>
        <taxon>Octodon</taxon>
    </lineage>
</organism>
<dbReference type="InterPro" id="IPR015422">
    <property type="entry name" value="PyrdxlP-dep_Trfase_small"/>
</dbReference>
<dbReference type="RefSeq" id="XP_004627351.1">
    <property type="nucleotide sequence ID" value="XM_004627294.1"/>
</dbReference>
<dbReference type="InterPro" id="IPR004839">
    <property type="entry name" value="Aminotransferase_I/II_large"/>
</dbReference>
<keyword evidence="4" id="KW-1185">Reference proteome</keyword>
<name>A0A6P3ENB6_OCTDE</name>
<dbReference type="PANTHER" id="PTHR43795">
    <property type="entry name" value="BIFUNCTIONAL ASPARTATE AMINOTRANSFERASE AND GLUTAMATE/ASPARTATE-PREPHENATE AMINOTRANSFERASE-RELATED"/>
    <property type="match status" value="1"/>
</dbReference>
<dbReference type="InterPro" id="IPR015421">
    <property type="entry name" value="PyrdxlP-dep_Trfase_major"/>
</dbReference>
<gene>
    <name evidence="5" type="primary">LOC101561074</name>
</gene>
<dbReference type="OrthoDB" id="691673at2759"/>
<dbReference type="CDD" id="cd00609">
    <property type="entry name" value="AAT_like"/>
    <property type="match status" value="1"/>
</dbReference>
<dbReference type="SUPFAM" id="SSF53383">
    <property type="entry name" value="PLP-dependent transferases"/>
    <property type="match status" value="1"/>
</dbReference>
<protein>
    <submittedName>
        <fullName evidence="5">Probable inactive 1-aminocyclopropane-1-carboxylate synthase-like protein 2</fullName>
    </submittedName>
</protein>
<feature type="domain" description="Aminotransferase class I/classII large" evidence="3">
    <location>
        <begin position="107"/>
        <end position="442"/>
    </location>
</feature>
<evidence type="ECO:0000259" key="3">
    <source>
        <dbReference type="Pfam" id="PF00155"/>
    </source>
</evidence>
<evidence type="ECO:0000256" key="2">
    <source>
        <dbReference type="SAM" id="MobiDB-lite"/>
    </source>
</evidence>
<reference evidence="5" key="1">
    <citation type="submission" date="2025-08" db="UniProtKB">
        <authorList>
            <consortium name="RefSeq"/>
        </authorList>
    </citation>
    <scope>IDENTIFICATION</scope>
</reference>
<keyword evidence="1" id="KW-0663">Pyridoxal phosphate</keyword>
<dbReference type="Gene3D" id="3.40.640.10">
    <property type="entry name" value="Type I PLP-dependent aspartate aminotransferase-like (Major domain)"/>
    <property type="match status" value="1"/>
</dbReference>
<dbReference type="Pfam" id="PF00155">
    <property type="entry name" value="Aminotran_1_2"/>
    <property type="match status" value="1"/>
</dbReference>
<dbReference type="Proteomes" id="UP000515203">
    <property type="component" value="Unplaced"/>
</dbReference>
<dbReference type="GO" id="GO:0008483">
    <property type="term" value="F:transaminase activity"/>
    <property type="evidence" value="ECO:0007669"/>
    <property type="project" value="TreeGrafter"/>
</dbReference>
<dbReference type="InterPro" id="IPR015424">
    <property type="entry name" value="PyrdxlP-dep_Trfase"/>
</dbReference>
<proteinExistence type="predicted"/>
<dbReference type="AlphaFoldDB" id="A0A6P3ENB6"/>
<dbReference type="PANTHER" id="PTHR43795:SF1">
    <property type="entry name" value="INACTIVE 1-AMINOCYCLOPROPANE-1-CARBOXYLATE SYNTHASE-LIKE PROTEIN 2-RELATED"/>
    <property type="match status" value="1"/>
</dbReference>
<dbReference type="FunCoup" id="A0A6P3ENB6">
    <property type="interactions" value="12"/>
</dbReference>
<accession>A0A6P3ENB6</accession>
<evidence type="ECO:0000313" key="4">
    <source>
        <dbReference type="Proteomes" id="UP000515203"/>
    </source>
</evidence>
<dbReference type="GO" id="GO:0006520">
    <property type="term" value="P:amino acid metabolic process"/>
    <property type="evidence" value="ECO:0007669"/>
    <property type="project" value="TreeGrafter"/>
</dbReference>